<keyword evidence="4" id="KW-1185">Reference proteome</keyword>
<keyword evidence="1" id="KW-0547">Nucleotide-binding</keyword>
<dbReference type="GO" id="GO:0004672">
    <property type="term" value="F:protein kinase activity"/>
    <property type="evidence" value="ECO:0007669"/>
    <property type="project" value="InterPro"/>
</dbReference>
<dbReference type="GO" id="GO:0005524">
    <property type="term" value="F:ATP binding"/>
    <property type="evidence" value="ECO:0007669"/>
    <property type="project" value="UniProtKB-UniRule"/>
</dbReference>
<dbReference type="SMART" id="SM00220">
    <property type="entry name" value="S_TKc"/>
    <property type="match status" value="1"/>
</dbReference>
<evidence type="ECO:0000259" key="2">
    <source>
        <dbReference type="PROSITE" id="PS50011"/>
    </source>
</evidence>
<organism evidence="3 4">
    <name type="scientific">Mizuhopecten yessoensis</name>
    <name type="common">Japanese scallop</name>
    <name type="synonym">Patinopecten yessoensis</name>
    <dbReference type="NCBI Taxonomy" id="6573"/>
    <lineage>
        <taxon>Eukaryota</taxon>
        <taxon>Metazoa</taxon>
        <taxon>Spiralia</taxon>
        <taxon>Lophotrochozoa</taxon>
        <taxon>Mollusca</taxon>
        <taxon>Bivalvia</taxon>
        <taxon>Autobranchia</taxon>
        <taxon>Pteriomorphia</taxon>
        <taxon>Pectinida</taxon>
        <taxon>Pectinoidea</taxon>
        <taxon>Pectinidae</taxon>
        <taxon>Mizuhopecten</taxon>
    </lineage>
</organism>
<sequence>MTSKGQQQDFWIKESIRDQKFEDNYIIGTELGRGATSVVYKCEHIGSKKAWAVKIIAKQVERKVIITEAGILFRLRHSNVIALKEIYETPEKIYLVLELVTGGELFERIVARGSYSEKDAAEAMHDILNALKVLR</sequence>
<comment type="caution">
    <text evidence="3">The sequence shown here is derived from an EMBL/GenBank/DDBJ whole genome shotgun (WGS) entry which is preliminary data.</text>
</comment>
<keyword evidence="3" id="KW-0418">Kinase</keyword>
<evidence type="ECO:0000256" key="1">
    <source>
        <dbReference type="PROSITE-ProRule" id="PRU10141"/>
    </source>
</evidence>
<dbReference type="Gene3D" id="3.30.200.20">
    <property type="entry name" value="Phosphorylase Kinase, domain 1"/>
    <property type="match status" value="1"/>
</dbReference>
<feature type="binding site" evidence="1">
    <location>
        <position position="58"/>
    </location>
    <ligand>
        <name>ATP</name>
        <dbReference type="ChEBI" id="CHEBI:30616"/>
    </ligand>
</feature>
<dbReference type="Gene3D" id="1.10.510.10">
    <property type="entry name" value="Transferase(Phosphotransferase) domain 1"/>
    <property type="match status" value="1"/>
</dbReference>
<gene>
    <name evidence="3" type="ORF">KP79_PYT14841</name>
</gene>
<dbReference type="InterPro" id="IPR011009">
    <property type="entry name" value="Kinase-like_dom_sf"/>
</dbReference>
<dbReference type="EMBL" id="NEDP02005158">
    <property type="protein sequence ID" value="OWF43163.1"/>
    <property type="molecule type" value="Genomic_DNA"/>
</dbReference>
<dbReference type="PANTHER" id="PTHR24347">
    <property type="entry name" value="SERINE/THREONINE-PROTEIN KINASE"/>
    <property type="match status" value="1"/>
</dbReference>
<dbReference type="PROSITE" id="PS00107">
    <property type="entry name" value="PROTEIN_KINASE_ATP"/>
    <property type="match status" value="1"/>
</dbReference>
<dbReference type="OrthoDB" id="40902at2759"/>
<name>A0A210Q337_MIZYE</name>
<dbReference type="AlphaFoldDB" id="A0A210Q337"/>
<dbReference type="PROSITE" id="PS50011">
    <property type="entry name" value="PROTEIN_KINASE_DOM"/>
    <property type="match status" value="1"/>
</dbReference>
<keyword evidence="1" id="KW-0067">ATP-binding</keyword>
<reference evidence="3 4" key="1">
    <citation type="journal article" date="2017" name="Nat. Ecol. Evol.">
        <title>Scallop genome provides insights into evolution of bilaterian karyotype and development.</title>
        <authorList>
            <person name="Wang S."/>
            <person name="Zhang J."/>
            <person name="Jiao W."/>
            <person name="Li J."/>
            <person name="Xun X."/>
            <person name="Sun Y."/>
            <person name="Guo X."/>
            <person name="Huan P."/>
            <person name="Dong B."/>
            <person name="Zhang L."/>
            <person name="Hu X."/>
            <person name="Sun X."/>
            <person name="Wang J."/>
            <person name="Zhao C."/>
            <person name="Wang Y."/>
            <person name="Wang D."/>
            <person name="Huang X."/>
            <person name="Wang R."/>
            <person name="Lv J."/>
            <person name="Li Y."/>
            <person name="Zhang Z."/>
            <person name="Liu B."/>
            <person name="Lu W."/>
            <person name="Hui Y."/>
            <person name="Liang J."/>
            <person name="Zhou Z."/>
            <person name="Hou R."/>
            <person name="Li X."/>
            <person name="Liu Y."/>
            <person name="Li H."/>
            <person name="Ning X."/>
            <person name="Lin Y."/>
            <person name="Zhao L."/>
            <person name="Xing Q."/>
            <person name="Dou J."/>
            <person name="Li Y."/>
            <person name="Mao J."/>
            <person name="Guo H."/>
            <person name="Dou H."/>
            <person name="Li T."/>
            <person name="Mu C."/>
            <person name="Jiang W."/>
            <person name="Fu Q."/>
            <person name="Fu X."/>
            <person name="Miao Y."/>
            <person name="Liu J."/>
            <person name="Yu Q."/>
            <person name="Li R."/>
            <person name="Liao H."/>
            <person name="Li X."/>
            <person name="Kong Y."/>
            <person name="Jiang Z."/>
            <person name="Chourrout D."/>
            <person name="Li R."/>
            <person name="Bao Z."/>
        </authorList>
    </citation>
    <scope>NUCLEOTIDE SEQUENCE [LARGE SCALE GENOMIC DNA]</scope>
    <source>
        <strain evidence="3 4">PY_sf001</strain>
    </source>
</reference>
<dbReference type="SUPFAM" id="SSF56112">
    <property type="entry name" value="Protein kinase-like (PK-like)"/>
    <property type="match status" value="1"/>
</dbReference>
<feature type="domain" description="Protein kinase" evidence="2">
    <location>
        <begin position="25"/>
        <end position="135"/>
    </location>
</feature>
<dbReference type="InterPro" id="IPR000719">
    <property type="entry name" value="Prot_kinase_dom"/>
</dbReference>
<dbReference type="Pfam" id="PF00069">
    <property type="entry name" value="Pkinase"/>
    <property type="match status" value="1"/>
</dbReference>
<evidence type="ECO:0000313" key="4">
    <source>
        <dbReference type="Proteomes" id="UP000242188"/>
    </source>
</evidence>
<proteinExistence type="predicted"/>
<protein>
    <submittedName>
        <fullName evidence="3">Calcium/calmodulin-dependent protein kinase type IV</fullName>
    </submittedName>
</protein>
<evidence type="ECO:0000313" key="3">
    <source>
        <dbReference type="EMBL" id="OWF43163.1"/>
    </source>
</evidence>
<dbReference type="Proteomes" id="UP000242188">
    <property type="component" value="Unassembled WGS sequence"/>
</dbReference>
<dbReference type="InterPro" id="IPR017441">
    <property type="entry name" value="Protein_kinase_ATP_BS"/>
</dbReference>
<keyword evidence="3" id="KW-0808">Transferase</keyword>
<accession>A0A210Q337</accession>